<dbReference type="EMBL" id="CP025613">
    <property type="protein sequence ID" value="AUN33156.1"/>
    <property type="molecule type" value="Genomic_DNA"/>
</dbReference>
<dbReference type="Gene3D" id="1.20.1290.10">
    <property type="entry name" value="AhpD-like"/>
    <property type="match status" value="1"/>
</dbReference>
<dbReference type="InterPro" id="IPR003779">
    <property type="entry name" value="CMD-like"/>
</dbReference>
<proteinExistence type="predicted"/>
<sequence length="201" mass="21600">MREETAMARIPPLTAAEMAARNIDLSFVGGDFHELPNSVPTLAWRPDILQASGGLWAAIMLSGTVAPGLKWMTGYMVSMAAGCRYCSAHTGTATAGNGVPADKLAAIWDFEHSPLFSPAERSALRVAVGAGQVPNAVSDADFADMALHFSREQQVEIVAVIALYGFFNRWNDTVATMLEETPRQFAESHLSPHGWTLGKHG</sequence>
<dbReference type="SUPFAM" id="SSF69118">
    <property type="entry name" value="AhpD-like"/>
    <property type="match status" value="1"/>
</dbReference>
<geneLocation type="plasmid" evidence="2 3">
    <name>unnamed1</name>
</geneLocation>
<keyword evidence="3" id="KW-1185">Reference proteome</keyword>
<dbReference type="PANTHER" id="PTHR35446">
    <property type="entry name" value="SI:CH211-175M2.5"/>
    <property type="match status" value="1"/>
</dbReference>
<evidence type="ECO:0000313" key="2">
    <source>
        <dbReference type="EMBL" id="AUN33156.1"/>
    </source>
</evidence>
<reference evidence="2 3" key="1">
    <citation type="submission" date="2017-12" db="EMBL/GenBank/DDBJ databases">
        <title>Genomes of bacteria within cyanobacterial aggregates.</title>
        <authorList>
            <person name="Cai H."/>
        </authorList>
    </citation>
    <scope>NUCLEOTIDE SEQUENCE [LARGE SCALE GENOMIC DNA]</scope>
    <source>
        <strain evidence="2 3">TH16</strain>
        <plasmid evidence="2 3">unnamed1</plasmid>
    </source>
</reference>
<dbReference type="KEGG" id="ncb:C0V82_22460"/>
<evidence type="ECO:0000259" key="1">
    <source>
        <dbReference type="Pfam" id="PF02627"/>
    </source>
</evidence>
<keyword evidence="2" id="KW-0614">Plasmid</keyword>
<dbReference type="Pfam" id="PF02627">
    <property type="entry name" value="CMD"/>
    <property type="match status" value="1"/>
</dbReference>
<dbReference type="OrthoDB" id="9801997at2"/>
<accession>A0A2K9NKK1</accession>
<gene>
    <name evidence="2" type="ORF">C0V82_22460</name>
</gene>
<dbReference type="PANTHER" id="PTHR35446:SF2">
    <property type="entry name" value="CARBOXYMUCONOLACTONE DECARBOXYLASE-LIKE DOMAIN-CONTAINING PROTEIN"/>
    <property type="match status" value="1"/>
</dbReference>
<dbReference type="AlphaFoldDB" id="A0A2K9NKK1"/>
<name>A0A2K9NKK1_9PROT</name>
<dbReference type="InterPro" id="IPR029032">
    <property type="entry name" value="AhpD-like"/>
</dbReference>
<feature type="domain" description="Carboxymuconolactone decarboxylase-like" evidence="1">
    <location>
        <begin position="46"/>
        <end position="127"/>
    </location>
</feature>
<evidence type="ECO:0000313" key="3">
    <source>
        <dbReference type="Proteomes" id="UP000234752"/>
    </source>
</evidence>
<organism evidence="2 3">
    <name type="scientific">Niveispirillum cyanobacteriorum</name>
    <dbReference type="NCBI Taxonomy" id="1612173"/>
    <lineage>
        <taxon>Bacteria</taxon>
        <taxon>Pseudomonadati</taxon>
        <taxon>Pseudomonadota</taxon>
        <taxon>Alphaproteobacteria</taxon>
        <taxon>Rhodospirillales</taxon>
        <taxon>Azospirillaceae</taxon>
        <taxon>Niveispirillum</taxon>
    </lineage>
</organism>
<dbReference type="Proteomes" id="UP000234752">
    <property type="component" value="Plasmid unnamed1"/>
</dbReference>
<protein>
    <submittedName>
        <fullName evidence="2">Fusion protein</fullName>
    </submittedName>
</protein>
<dbReference type="GO" id="GO:0051920">
    <property type="term" value="F:peroxiredoxin activity"/>
    <property type="evidence" value="ECO:0007669"/>
    <property type="project" value="InterPro"/>
</dbReference>